<evidence type="ECO:0000259" key="8">
    <source>
        <dbReference type="PROSITE" id="PS50111"/>
    </source>
</evidence>
<keyword evidence="7" id="KW-0472">Membrane</keyword>
<feature type="coiled-coil region" evidence="5">
    <location>
        <begin position="492"/>
        <end position="519"/>
    </location>
</feature>
<evidence type="ECO:0000256" key="7">
    <source>
        <dbReference type="SAM" id="Phobius"/>
    </source>
</evidence>
<dbReference type="InterPro" id="IPR024478">
    <property type="entry name" value="HlyB_4HB_MCP"/>
</dbReference>
<dbReference type="SUPFAM" id="SSF58104">
    <property type="entry name" value="Methyl-accepting chemotaxis protein (MCP) signaling domain"/>
    <property type="match status" value="1"/>
</dbReference>
<evidence type="ECO:0000256" key="6">
    <source>
        <dbReference type="SAM" id="MobiDB-lite"/>
    </source>
</evidence>
<feature type="domain" description="HAMP" evidence="9">
    <location>
        <begin position="216"/>
        <end position="269"/>
    </location>
</feature>
<feature type="compositionally biased region" description="Low complexity" evidence="6">
    <location>
        <begin position="568"/>
        <end position="587"/>
    </location>
</feature>
<dbReference type="SMART" id="SM00283">
    <property type="entry name" value="MA"/>
    <property type="match status" value="1"/>
</dbReference>
<proteinExistence type="inferred from homology"/>
<evidence type="ECO:0000256" key="3">
    <source>
        <dbReference type="ARBA" id="ARBA00029447"/>
    </source>
</evidence>
<evidence type="ECO:0000256" key="4">
    <source>
        <dbReference type="PROSITE-ProRule" id="PRU00284"/>
    </source>
</evidence>
<dbReference type="GO" id="GO:0006935">
    <property type="term" value="P:chemotaxis"/>
    <property type="evidence" value="ECO:0007669"/>
    <property type="project" value="UniProtKB-KW"/>
</dbReference>
<dbReference type="InterPro" id="IPR004089">
    <property type="entry name" value="MCPsignal_dom"/>
</dbReference>
<feature type="compositionally biased region" description="Polar residues" evidence="6">
    <location>
        <begin position="530"/>
        <end position="547"/>
    </location>
</feature>
<organism evidence="10 11">
    <name type="scientific">Roseateles oligotrophus</name>
    <dbReference type="NCBI Taxonomy" id="1769250"/>
    <lineage>
        <taxon>Bacteria</taxon>
        <taxon>Pseudomonadati</taxon>
        <taxon>Pseudomonadota</taxon>
        <taxon>Betaproteobacteria</taxon>
        <taxon>Burkholderiales</taxon>
        <taxon>Sphaerotilaceae</taxon>
        <taxon>Roseateles</taxon>
    </lineage>
</organism>
<evidence type="ECO:0000313" key="10">
    <source>
        <dbReference type="EMBL" id="MBB4842150.1"/>
    </source>
</evidence>
<keyword evidence="2" id="KW-0488">Methylation</keyword>
<keyword evidence="7" id="KW-0812">Transmembrane</keyword>
<keyword evidence="4" id="KW-0807">Transducer</keyword>
<gene>
    <name evidence="10" type="ORF">HNP55_000645</name>
</gene>
<dbReference type="Pfam" id="PF00672">
    <property type="entry name" value="HAMP"/>
    <property type="match status" value="1"/>
</dbReference>
<dbReference type="GO" id="GO:0007165">
    <property type="term" value="P:signal transduction"/>
    <property type="evidence" value="ECO:0007669"/>
    <property type="project" value="UniProtKB-KW"/>
</dbReference>
<accession>A0A840L1M2</accession>
<dbReference type="CDD" id="cd11386">
    <property type="entry name" value="MCP_signal"/>
    <property type="match status" value="1"/>
</dbReference>
<dbReference type="PANTHER" id="PTHR43531">
    <property type="entry name" value="PROTEIN ICFG"/>
    <property type="match status" value="1"/>
</dbReference>
<reference evidence="10 11" key="1">
    <citation type="submission" date="2020-08" db="EMBL/GenBank/DDBJ databases">
        <title>Functional genomics of gut bacteria from endangered species of beetles.</title>
        <authorList>
            <person name="Carlos-Shanley C."/>
        </authorList>
    </citation>
    <scope>NUCLEOTIDE SEQUENCE [LARGE SCALE GENOMIC DNA]</scope>
    <source>
        <strain evidence="10 11">S00239</strain>
    </source>
</reference>
<keyword evidence="11" id="KW-1185">Reference proteome</keyword>
<dbReference type="EMBL" id="JACHLP010000001">
    <property type="protein sequence ID" value="MBB4842150.1"/>
    <property type="molecule type" value="Genomic_DNA"/>
</dbReference>
<dbReference type="InterPro" id="IPR051310">
    <property type="entry name" value="MCP_chemotaxis"/>
</dbReference>
<evidence type="ECO:0000313" key="11">
    <source>
        <dbReference type="Proteomes" id="UP000562027"/>
    </source>
</evidence>
<dbReference type="Gene3D" id="1.10.287.950">
    <property type="entry name" value="Methyl-accepting chemotaxis protein"/>
    <property type="match status" value="1"/>
</dbReference>
<dbReference type="InterPro" id="IPR003660">
    <property type="entry name" value="HAMP_dom"/>
</dbReference>
<keyword evidence="7" id="KW-1133">Transmembrane helix</keyword>
<dbReference type="GO" id="GO:0004888">
    <property type="term" value="F:transmembrane signaling receptor activity"/>
    <property type="evidence" value="ECO:0007669"/>
    <property type="project" value="InterPro"/>
</dbReference>
<dbReference type="PROSITE" id="PS50111">
    <property type="entry name" value="CHEMOTAXIS_TRANSDUC_2"/>
    <property type="match status" value="1"/>
</dbReference>
<dbReference type="CDD" id="cd06225">
    <property type="entry name" value="HAMP"/>
    <property type="match status" value="1"/>
</dbReference>
<dbReference type="SMART" id="SM00304">
    <property type="entry name" value="HAMP"/>
    <property type="match status" value="1"/>
</dbReference>
<evidence type="ECO:0000256" key="5">
    <source>
        <dbReference type="SAM" id="Coils"/>
    </source>
</evidence>
<dbReference type="FunFam" id="1.10.287.950:FF:000001">
    <property type="entry name" value="Methyl-accepting chemotaxis sensory transducer"/>
    <property type="match status" value="1"/>
</dbReference>
<dbReference type="PRINTS" id="PR00260">
    <property type="entry name" value="CHEMTRNSDUCR"/>
</dbReference>
<comment type="subcellular location">
    <subcellularLocation>
        <location evidence="1">Membrane</location>
    </subcellularLocation>
</comment>
<evidence type="ECO:0000256" key="2">
    <source>
        <dbReference type="ARBA" id="ARBA00022481"/>
    </source>
</evidence>
<dbReference type="Pfam" id="PF00015">
    <property type="entry name" value="MCPsignal"/>
    <property type="match status" value="1"/>
</dbReference>
<dbReference type="PANTHER" id="PTHR43531:SF14">
    <property type="entry name" value="METHYL-ACCEPTING CHEMOTAXIS PROTEIN I-RELATED"/>
    <property type="match status" value="1"/>
</dbReference>
<protein>
    <submittedName>
        <fullName evidence="10">Methyl-accepting chemotaxis protein</fullName>
    </submittedName>
</protein>
<comment type="similarity">
    <text evidence="3">Belongs to the methyl-accepting chemotaxis (MCP) protein family.</text>
</comment>
<dbReference type="GO" id="GO:0005886">
    <property type="term" value="C:plasma membrane"/>
    <property type="evidence" value="ECO:0007669"/>
    <property type="project" value="UniProtKB-SubCell"/>
</dbReference>
<sequence>MSAMLRQFSIRTRMIGAIAMVLSLLLVVGGVGLFGMRAMHDLTQAFKEQTIQTSHQMHNLVQSIGDMRRFEKDILIAYQSPDSARAYQQRWDQTLQQFGKAAKDLASHQPETKSLALDKMSALVEGYAGKAAPVFKEIIGGHVDSVGSANKQLESAKADIQAAQQLVDELSKQLDTNTNTALAKAQQTEDRVMTAFIAILLISAVVVIPLTLLNMQSICKPLADAEDLAQAIAAGDLTKTAIEVEGQDEASHLMRSLQNMQHALQTLVGQLRTSADSIRTASVEIATGNQDLSGRTEQTASNLQQAASSMTQLTGTVKQTADSARTANQLANSASGAAAKGGEVVGQVVSTMDEINTSSKKINDIIGVIDGIAFQTNILALNAAVEAARAGEQGRGFAVVASEVRSLAQRSAEAAREIKTLIGASVERVETGSRLVQEAGESMTDIVTSVQRVSDIIGEITAAASEQSDGIAQVNQSVLQLDQMTQQNAALVEESAAAAESLKDQAERLAEAVDKFKINSGSAAGKHSFGGSTVTRPATSVGASSSHAAAKPSLAGNAAPAISKPNFAPAKPARSSATATASSAAKPPRSEPVARSVPVAQAEGDWESF</sequence>
<feature type="region of interest" description="Disordered" evidence="6">
    <location>
        <begin position="521"/>
        <end position="609"/>
    </location>
</feature>
<evidence type="ECO:0000259" key="9">
    <source>
        <dbReference type="PROSITE" id="PS50885"/>
    </source>
</evidence>
<comment type="caution">
    <text evidence="10">The sequence shown here is derived from an EMBL/GenBank/DDBJ whole genome shotgun (WGS) entry which is preliminary data.</text>
</comment>
<evidence type="ECO:0000256" key="1">
    <source>
        <dbReference type="ARBA" id="ARBA00004370"/>
    </source>
</evidence>
<keyword evidence="5" id="KW-0175">Coiled coil</keyword>
<feature type="coiled-coil region" evidence="5">
    <location>
        <begin position="146"/>
        <end position="180"/>
    </location>
</feature>
<feature type="transmembrane region" description="Helical" evidence="7">
    <location>
        <begin position="192"/>
        <end position="213"/>
    </location>
</feature>
<dbReference type="InterPro" id="IPR004090">
    <property type="entry name" value="Chemotax_Me-accpt_rcpt"/>
</dbReference>
<dbReference type="PROSITE" id="PS50885">
    <property type="entry name" value="HAMP"/>
    <property type="match status" value="1"/>
</dbReference>
<dbReference type="Proteomes" id="UP000562027">
    <property type="component" value="Unassembled WGS sequence"/>
</dbReference>
<dbReference type="AlphaFoldDB" id="A0A840L1M2"/>
<feature type="domain" description="Methyl-accepting transducer" evidence="8">
    <location>
        <begin position="274"/>
        <end position="503"/>
    </location>
</feature>
<name>A0A840L1M2_9BURK</name>
<dbReference type="Pfam" id="PF12729">
    <property type="entry name" value="4HB_MCP_1"/>
    <property type="match status" value="1"/>
</dbReference>